<feature type="domain" description="Heterokaryon incompatibility" evidence="1">
    <location>
        <begin position="3"/>
        <end position="114"/>
    </location>
</feature>
<evidence type="ECO:0000259" key="1">
    <source>
        <dbReference type="Pfam" id="PF06985"/>
    </source>
</evidence>
<dbReference type="Pfam" id="PF06985">
    <property type="entry name" value="HET"/>
    <property type="match status" value="1"/>
</dbReference>
<dbReference type="InterPro" id="IPR010730">
    <property type="entry name" value="HET"/>
</dbReference>
<dbReference type="InterPro" id="IPR052895">
    <property type="entry name" value="HetReg/Transcr_Mod"/>
</dbReference>
<evidence type="ECO:0000313" key="3">
    <source>
        <dbReference type="Proteomes" id="UP000699042"/>
    </source>
</evidence>
<dbReference type="PANTHER" id="PTHR24148:SF73">
    <property type="entry name" value="HET DOMAIN PROTEIN (AFU_ORTHOLOGUE AFUA_8G01020)"/>
    <property type="match status" value="1"/>
</dbReference>
<reference evidence="2" key="1">
    <citation type="submission" date="2021-05" db="EMBL/GenBank/DDBJ databases">
        <title>Comparative genomics of three Colletotrichum scovillei strains and genetic complementation revealed genes involved fungal growth and virulence on chili pepper.</title>
        <authorList>
            <person name="Hsieh D.-K."/>
            <person name="Chuang S.-C."/>
            <person name="Chen C.-Y."/>
            <person name="Chao Y.-T."/>
            <person name="Lu M.-Y.J."/>
            <person name="Lee M.-H."/>
            <person name="Shih M.-C."/>
        </authorList>
    </citation>
    <scope>NUCLEOTIDE SEQUENCE</scope>
    <source>
        <strain evidence="2">Coll-153</strain>
    </source>
</reference>
<protein>
    <recommendedName>
        <fullName evidence="1">Heterokaryon incompatibility domain-containing protein</fullName>
    </recommendedName>
</protein>
<keyword evidence="3" id="KW-1185">Reference proteome</keyword>
<organism evidence="2 3">
    <name type="scientific">Colletotrichum scovillei</name>
    <dbReference type="NCBI Taxonomy" id="1209932"/>
    <lineage>
        <taxon>Eukaryota</taxon>
        <taxon>Fungi</taxon>
        <taxon>Dikarya</taxon>
        <taxon>Ascomycota</taxon>
        <taxon>Pezizomycotina</taxon>
        <taxon>Sordariomycetes</taxon>
        <taxon>Hypocreomycetidae</taxon>
        <taxon>Glomerellales</taxon>
        <taxon>Glomerellaceae</taxon>
        <taxon>Colletotrichum</taxon>
        <taxon>Colletotrichum acutatum species complex</taxon>
    </lineage>
</organism>
<name>A0A9P7QX55_9PEZI</name>
<dbReference type="Proteomes" id="UP000699042">
    <property type="component" value="Unassembled WGS sequence"/>
</dbReference>
<evidence type="ECO:0000313" key="2">
    <source>
        <dbReference type="EMBL" id="KAG7044828.1"/>
    </source>
</evidence>
<accession>A0A9P7QX55</accession>
<proteinExistence type="predicted"/>
<gene>
    <name evidence="2" type="ORF">JMJ77_004288</name>
</gene>
<comment type="caution">
    <text evidence="2">The sequence shown here is derived from an EMBL/GenBank/DDBJ whole genome shotgun (WGS) entry which is preliminary data.</text>
</comment>
<sequence>MDTSLHGALRALRQQKDAVIVWVNALSIVQQNSVEKINLIQLMTTIYSSAKSVSISLGHEVNESGTATRFSREVARKPDARDFTPLDSSGKRKAEVRAVISLFEGDYWNRLWVVHVVFNARRIVVYCGPIVLPWKTFVDAAGVSQSNKKGLNRYCLVLNKERPI</sequence>
<dbReference type="PANTHER" id="PTHR24148">
    <property type="entry name" value="ANKYRIN REPEAT DOMAIN-CONTAINING PROTEIN 39 HOMOLOG-RELATED"/>
    <property type="match status" value="1"/>
</dbReference>
<dbReference type="AlphaFoldDB" id="A0A9P7QX55"/>
<dbReference type="EMBL" id="JAESDN010000010">
    <property type="protein sequence ID" value="KAG7044828.1"/>
    <property type="molecule type" value="Genomic_DNA"/>
</dbReference>